<evidence type="ECO:0000313" key="2">
    <source>
        <dbReference type="Proteomes" id="UP001148737"/>
    </source>
</evidence>
<protein>
    <submittedName>
        <fullName evidence="1">Uncharacterized protein</fullName>
    </submittedName>
</protein>
<name>A0ACC1R4I9_9HYPO</name>
<evidence type="ECO:0000313" key="1">
    <source>
        <dbReference type="EMBL" id="KAJ3497166.1"/>
    </source>
</evidence>
<proteinExistence type="predicted"/>
<comment type="caution">
    <text evidence="1">The sequence shown here is derived from an EMBL/GenBank/DDBJ whole genome shotgun (WGS) entry which is preliminary data.</text>
</comment>
<keyword evidence="2" id="KW-1185">Reference proteome</keyword>
<accession>A0ACC1R4I9</accession>
<sequence length="83" mass="8691">MLSKTLLCIALGLARVASAAPLDSSDGEVQPRAWLLIGGNVGKPKEEMLAIHRRGWQLIGGGEGRPGEEEEAGEEGLERAPGS</sequence>
<gene>
    <name evidence="1" type="ORF">NLG97_g2117</name>
</gene>
<dbReference type="EMBL" id="JANAKD010000134">
    <property type="protein sequence ID" value="KAJ3497166.1"/>
    <property type="molecule type" value="Genomic_DNA"/>
</dbReference>
<dbReference type="Proteomes" id="UP001148737">
    <property type="component" value="Unassembled WGS sequence"/>
</dbReference>
<organism evidence="1 2">
    <name type="scientific">Lecanicillium saksenae</name>
    <dbReference type="NCBI Taxonomy" id="468837"/>
    <lineage>
        <taxon>Eukaryota</taxon>
        <taxon>Fungi</taxon>
        <taxon>Dikarya</taxon>
        <taxon>Ascomycota</taxon>
        <taxon>Pezizomycotina</taxon>
        <taxon>Sordariomycetes</taxon>
        <taxon>Hypocreomycetidae</taxon>
        <taxon>Hypocreales</taxon>
        <taxon>Cordycipitaceae</taxon>
        <taxon>Lecanicillium</taxon>
    </lineage>
</organism>
<reference evidence="1" key="1">
    <citation type="submission" date="2022-07" db="EMBL/GenBank/DDBJ databases">
        <title>Genome Sequence of Lecanicillium saksenae.</title>
        <authorList>
            <person name="Buettner E."/>
        </authorList>
    </citation>
    <scope>NUCLEOTIDE SEQUENCE</scope>
    <source>
        <strain evidence="1">VT-O1</strain>
    </source>
</reference>